<evidence type="ECO:0000256" key="1">
    <source>
        <dbReference type="SAM" id="MobiDB-lite"/>
    </source>
</evidence>
<dbReference type="Pfam" id="PF06243">
    <property type="entry name" value="PaaB"/>
    <property type="match status" value="1"/>
</dbReference>
<dbReference type="NCBIfam" id="TIGR04031">
    <property type="entry name" value="Htur_1727_fam"/>
    <property type="match status" value="1"/>
</dbReference>
<proteinExistence type="predicted"/>
<feature type="compositionally biased region" description="Basic and acidic residues" evidence="1">
    <location>
        <begin position="1"/>
        <end position="17"/>
    </location>
</feature>
<organism evidence="2 3">
    <name type="scientific">Halosolutus amylolyticus</name>
    <dbReference type="NCBI Taxonomy" id="2932267"/>
    <lineage>
        <taxon>Archaea</taxon>
        <taxon>Methanobacteriati</taxon>
        <taxon>Methanobacteriota</taxon>
        <taxon>Stenosarchaea group</taxon>
        <taxon>Halobacteria</taxon>
        <taxon>Halobacteriales</taxon>
        <taxon>Natrialbaceae</taxon>
        <taxon>Halosolutus</taxon>
    </lineage>
</organism>
<dbReference type="EMBL" id="JBHSFA010000009">
    <property type="protein sequence ID" value="MFC4543649.1"/>
    <property type="molecule type" value="Genomic_DNA"/>
</dbReference>
<feature type="region of interest" description="Disordered" evidence="1">
    <location>
        <begin position="78"/>
        <end position="121"/>
    </location>
</feature>
<accession>A0ABD5PSZ3</accession>
<dbReference type="AlphaFoldDB" id="A0ABD5PSZ3"/>
<dbReference type="RefSeq" id="WP_250138579.1">
    <property type="nucleotide sequence ID" value="NZ_JALIQP010000001.1"/>
</dbReference>
<dbReference type="InterPro" id="IPR038693">
    <property type="entry name" value="PaaB_sf"/>
</dbReference>
<protein>
    <submittedName>
        <fullName evidence="2">Htur_1727 family rSAM-partnered candidate RiPP</fullName>
    </submittedName>
</protein>
<dbReference type="Proteomes" id="UP001595898">
    <property type="component" value="Unassembled WGS sequence"/>
</dbReference>
<sequence>MVEKEQRSRVESDERGNPTRQWEVFVRQEEGSPMRHVGSVAAASGPEAHEHASRLFGWYAVDVWCCPADAVERYSSRGLAADAADRDGDRDADGADAIGDGEEAEPRVYEETEGTPQVSDS</sequence>
<feature type="region of interest" description="Disordered" evidence="1">
    <location>
        <begin position="1"/>
        <end position="48"/>
    </location>
</feature>
<name>A0ABD5PSZ3_9EURY</name>
<evidence type="ECO:0000313" key="2">
    <source>
        <dbReference type="EMBL" id="MFC4543649.1"/>
    </source>
</evidence>
<dbReference type="InterPro" id="IPR009359">
    <property type="entry name" value="PaaB"/>
</dbReference>
<reference evidence="2 3" key="1">
    <citation type="journal article" date="2019" name="Int. J. Syst. Evol. Microbiol.">
        <title>The Global Catalogue of Microorganisms (GCM) 10K type strain sequencing project: providing services to taxonomists for standard genome sequencing and annotation.</title>
        <authorList>
            <consortium name="The Broad Institute Genomics Platform"/>
            <consortium name="The Broad Institute Genome Sequencing Center for Infectious Disease"/>
            <person name="Wu L."/>
            <person name="Ma J."/>
        </authorList>
    </citation>
    <scope>NUCLEOTIDE SEQUENCE [LARGE SCALE GENOMIC DNA]</scope>
    <source>
        <strain evidence="2 3">WLHS5</strain>
    </source>
</reference>
<dbReference type="Gene3D" id="3.10.20.520">
    <property type="entry name" value="Phenylacetic acid degradation B"/>
    <property type="match status" value="1"/>
</dbReference>
<keyword evidence="3" id="KW-1185">Reference proteome</keyword>
<gene>
    <name evidence="2" type="ORF">ACFO5R_17115</name>
</gene>
<comment type="caution">
    <text evidence="2">The sequence shown here is derived from an EMBL/GenBank/DDBJ whole genome shotgun (WGS) entry which is preliminary data.</text>
</comment>
<dbReference type="InterPro" id="IPR023976">
    <property type="entry name" value="CHP04031_Htur1727"/>
</dbReference>
<feature type="compositionally biased region" description="Basic and acidic residues" evidence="1">
    <location>
        <begin position="83"/>
        <end position="93"/>
    </location>
</feature>
<evidence type="ECO:0000313" key="3">
    <source>
        <dbReference type="Proteomes" id="UP001595898"/>
    </source>
</evidence>